<evidence type="ECO:0000313" key="4">
    <source>
        <dbReference type="EMBL" id="ARK29575.1"/>
    </source>
</evidence>
<sequence length="222" mass="25006">MDKTALLIGATGLIGSHLLQILLAEPTYKKIIVFTRKSIQTTHPKLEEHVLDFDRLEDHFRTINIPIDDVFSCLGTTIKKARTKETMRKIDVDYPLKVAKWTKQLGANHFLLVSALNANAQSKIFYSKIKGELEEKVTRIGFQTVSIFRPSLLLGSRTEFRLGEKAGAMMYSLLPFLFIGSLKKYKAIAGETVALAMCKTANNPQKGIFVIPSHKIEERAKR</sequence>
<dbReference type="InterPro" id="IPR001509">
    <property type="entry name" value="Epimerase_deHydtase"/>
</dbReference>
<dbReference type="GO" id="GO:0016020">
    <property type="term" value="C:membrane"/>
    <property type="evidence" value="ECO:0007669"/>
    <property type="project" value="UniProtKB-SubCell"/>
</dbReference>
<organism evidence="4 5">
    <name type="scientific">Halalkalibacter krulwichiae</name>
    <dbReference type="NCBI Taxonomy" id="199441"/>
    <lineage>
        <taxon>Bacteria</taxon>
        <taxon>Bacillati</taxon>
        <taxon>Bacillota</taxon>
        <taxon>Bacilli</taxon>
        <taxon>Bacillales</taxon>
        <taxon>Bacillaceae</taxon>
        <taxon>Halalkalibacter</taxon>
    </lineage>
</organism>
<dbReference type="Gene3D" id="3.40.50.720">
    <property type="entry name" value="NAD(P)-binding Rossmann-like Domain"/>
    <property type="match status" value="1"/>
</dbReference>
<comment type="subcellular location">
    <subcellularLocation>
        <location evidence="1">Membrane</location>
    </subcellularLocation>
</comment>
<protein>
    <recommendedName>
        <fullName evidence="3">NAD-dependent epimerase/dehydratase domain-containing protein</fullName>
    </recommendedName>
</protein>
<dbReference type="STRING" id="199441.BkAM31D_06705"/>
<accession>A0A1X9M807</accession>
<dbReference type="RefSeq" id="WP_066154258.1">
    <property type="nucleotide sequence ID" value="NZ_CP020814.1"/>
</dbReference>
<keyword evidence="2" id="KW-0472">Membrane</keyword>
<gene>
    <name evidence="4" type="ORF">BkAM31D_06705</name>
</gene>
<dbReference type="SUPFAM" id="SSF51735">
    <property type="entry name" value="NAD(P)-binding Rossmann-fold domains"/>
    <property type="match status" value="1"/>
</dbReference>
<dbReference type="PANTHER" id="PTHR14097:SF7">
    <property type="entry name" value="OXIDOREDUCTASE HTATIP2"/>
    <property type="match status" value="1"/>
</dbReference>
<dbReference type="AlphaFoldDB" id="A0A1X9M807"/>
<dbReference type="Proteomes" id="UP000193006">
    <property type="component" value="Chromosome"/>
</dbReference>
<evidence type="ECO:0000259" key="3">
    <source>
        <dbReference type="Pfam" id="PF01370"/>
    </source>
</evidence>
<dbReference type="KEGG" id="bkw:BkAM31D_06705"/>
<dbReference type="InterPro" id="IPR036291">
    <property type="entry name" value="NAD(P)-bd_dom_sf"/>
</dbReference>
<keyword evidence="5" id="KW-1185">Reference proteome</keyword>
<evidence type="ECO:0000313" key="5">
    <source>
        <dbReference type="Proteomes" id="UP000193006"/>
    </source>
</evidence>
<evidence type="ECO:0000256" key="1">
    <source>
        <dbReference type="ARBA" id="ARBA00004370"/>
    </source>
</evidence>
<feature type="domain" description="NAD-dependent epimerase/dehydratase" evidence="3">
    <location>
        <begin position="6"/>
        <end position="115"/>
    </location>
</feature>
<dbReference type="PANTHER" id="PTHR14097">
    <property type="entry name" value="OXIDOREDUCTASE HTATIP2"/>
    <property type="match status" value="1"/>
</dbReference>
<evidence type="ECO:0000256" key="2">
    <source>
        <dbReference type="ARBA" id="ARBA00023136"/>
    </source>
</evidence>
<reference evidence="4 5" key="1">
    <citation type="submission" date="2017-04" db="EMBL/GenBank/DDBJ databases">
        <title>Bacillus krulwichiae AM31D Genome sequencing and assembly.</title>
        <authorList>
            <person name="Krulwich T.A."/>
            <person name="Anastor L."/>
            <person name="Ehrlich R."/>
            <person name="Ehrlich G.D."/>
            <person name="Janto B."/>
        </authorList>
    </citation>
    <scope>NUCLEOTIDE SEQUENCE [LARGE SCALE GENOMIC DNA]</scope>
    <source>
        <strain evidence="4 5">AM31D</strain>
    </source>
</reference>
<dbReference type="Pfam" id="PF01370">
    <property type="entry name" value="Epimerase"/>
    <property type="match status" value="1"/>
</dbReference>
<proteinExistence type="predicted"/>
<name>A0A1X9M807_9BACI</name>
<dbReference type="EMBL" id="CP020814">
    <property type="protein sequence ID" value="ARK29575.1"/>
    <property type="molecule type" value="Genomic_DNA"/>
</dbReference>